<name>A0A366IKT2_9MICO</name>
<evidence type="ECO:0000313" key="2">
    <source>
        <dbReference type="Proteomes" id="UP000253509"/>
    </source>
</evidence>
<reference evidence="1 2" key="1">
    <citation type="submission" date="2018-06" db="EMBL/GenBank/DDBJ databases">
        <title>Freshwater and sediment microbial communities from various areas in North America, analyzing microbe dynamics in response to fracking.</title>
        <authorList>
            <person name="Lamendella R."/>
        </authorList>
    </citation>
    <scope>NUCLEOTIDE SEQUENCE [LARGE SCALE GENOMIC DNA]</scope>
    <source>
        <strain evidence="1 2">3b_TX</strain>
    </source>
</reference>
<comment type="caution">
    <text evidence="1">The sequence shown here is derived from an EMBL/GenBank/DDBJ whole genome shotgun (WGS) entry which is preliminary data.</text>
</comment>
<evidence type="ECO:0000313" key="1">
    <source>
        <dbReference type="EMBL" id="RBP73044.1"/>
    </source>
</evidence>
<organism evidence="1 2">
    <name type="scientific">Brevibacterium celere</name>
    <dbReference type="NCBI Taxonomy" id="225845"/>
    <lineage>
        <taxon>Bacteria</taxon>
        <taxon>Bacillati</taxon>
        <taxon>Actinomycetota</taxon>
        <taxon>Actinomycetes</taxon>
        <taxon>Micrococcales</taxon>
        <taxon>Brevibacteriaceae</taxon>
        <taxon>Brevibacterium</taxon>
    </lineage>
</organism>
<dbReference type="AlphaFoldDB" id="A0A366IKT2"/>
<dbReference type="Proteomes" id="UP000253509">
    <property type="component" value="Unassembled WGS sequence"/>
</dbReference>
<sequence>MAQVATKVELLHEVGTRFTIGELRDFIDRLEAAESDDDLAVSISPAVDSIVITGYVEG</sequence>
<gene>
    <name evidence="1" type="ORF">DFO65_103339</name>
</gene>
<proteinExistence type="predicted"/>
<accession>A0A366IKT2</accession>
<keyword evidence="2" id="KW-1185">Reference proteome</keyword>
<protein>
    <submittedName>
        <fullName evidence="1">Uncharacterized protein</fullName>
    </submittedName>
</protein>
<dbReference type="RefSeq" id="WP_181778636.1">
    <property type="nucleotide sequence ID" value="NZ_QNSB01000003.1"/>
</dbReference>
<dbReference type="EMBL" id="QNSB01000003">
    <property type="protein sequence ID" value="RBP73044.1"/>
    <property type="molecule type" value="Genomic_DNA"/>
</dbReference>